<accession>A0A4R7KDC9</accession>
<feature type="transmembrane region" description="Helical" evidence="1">
    <location>
        <begin position="83"/>
        <end position="104"/>
    </location>
</feature>
<feature type="transmembrane region" description="Helical" evidence="1">
    <location>
        <begin position="30"/>
        <end position="51"/>
    </location>
</feature>
<name>A0A4R7KDC9_9CLOT</name>
<dbReference type="RefSeq" id="WP_133629023.1">
    <property type="nucleotide sequence ID" value="NZ_SOAZ01000025.1"/>
</dbReference>
<dbReference type="Proteomes" id="UP000295325">
    <property type="component" value="Unassembled WGS sequence"/>
</dbReference>
<evidence type="ECO:0000313" key="3">
    <source>
        <dbReference type="Proteomes" id="UP000295325"/>
    </source>
</evidence>
<proteinExistence type="predicted"/>
<protein>
    <submittedName>
        <fullName evidence="2">Uncharacterized protein</fullName>
    </submittedName>
</protein>
<reference evidence="2 3" key="1">
    <citation type="submission" date="2019-03" db="EMBL/GenBank/DDBJ databases">
        <title>Genomic Encyclopedia of Type Strains, Phase IV (KMG-IV): sequencing the most valuable type-strain genomes for metagenomic binning, comparative biology and taxonomic classification.</title>
        <authorList>
            <person name="Goeker M."/>
        </authorList>
    </citation>
    <scope>NUCLEOTIDE SEQUENCE [LARGE SCALE GENOMIC DNA]</scope>
    <source>
        <strain evidence="2 3">DSM 24455</strain>
    </source>
</reference>
<gene>
    <name evidence="2" type="ORF">EDD71_12549</name>
</gene>
<dbReference type="AlphaFoldDB" id="A0A4R7KDC9"/>
<keyword evidence="1" id="KW-1133">Transmembrane helix</keyword>
<keyword evidence="3" id="KW-1185">Reference proteome</keyword>
<dbReference type="EMBL" id="SOAZ01000025">
    <property type="protein sequence ID" value="TDT50758.1"/>
    <property type="molecule type" value="Genomic_DNA"/>
</dbReference>
<keyword evidence="1" id="KW-0812">Transmembrane</keyword>
<evidence type="ECO:0000256" key="1">
    <source>
        <dbReference type="SAM" id="Phobius"/>
    </source>
</evidence>
<sequence>MMIIIAVVIILIIYNMVVYKKTNRIKLSKSILIALLFSILINIQLAVNYLIPIEKYDGIGIANKVSYWLIGDEGWSTKLFEDFFYKSTIISFILLFLYLIFLIIEEFVYSKK</sequence>
<dbReference type="OrthoDB" id="1798489at2"/>
<comment type="caution">
    <text evidence="2">The sequence shown here is derived from an EMBL/GenBank/DDBJ whole genome shotgun (WGS) entry which is preliminary data.</text>
</comment>
<organism evidence="2 3">
    <name type="scientific">Fonticella tunisiensis</name>
    <dbReference type="NCBI Taxonomy" id="1096341"/>
    <lineage>
        <taxon>Bacteria</taxon>
        <taxon>Bacillati</taxon>
        <taxon>Bacillota</taxon>
        <taxon>Clostridia</taxon>
        <taxon>Eubacteriales</taxon>
        <taxon>Clostridiaceae</taxon>
        <taxon>Fonticella</taxon>
    </lineage>
</organism>
<keyword evidence="1" id="KW-0472">Membrane</keyword>
<evidence type="ECO:0000313" key="2">
    <source>
        <dbReference type="EMBL" id="TDT50758.1"/>
    </source>
</evidence>